<dbReference type="OrthoDB" id="9812372at2"/>
<dbReference type="PANTHER" id="PTHR47529">
    <property type="entry name" value="PEPTIDYL-PROLYL CIS-TRANS ISOMERASE D"/>
    <property type="match status" value="1"/>
</dbReference>
<evidence type="ECO:0000256" key="2">
    <source>
        <dbReference type="ARBA" id="ARBA00022475"/>
    </source>
</evidence>
<evidence type="ECO:0000256" key="6">
    <source>
        <dbReference type="ARBA" id="ARBA00023136"/>
    </source>
</evidence>
<organism evidence="14 15">
    <name type="scientific">Aquisalimonas asiatica</name>
    <dbReference type="NCBI Taxonomy" id="406100"/>
    <lineage>
        <taxon>Bacteria</taxon>
        <taxon>Pseudomonadati</taxon>
        <taxon>Pseudomonadota</taxon>
        <taxon>Gammaproteobacteria</taxon>
        <taxon>Chromatiales</taxon>
        <taxon>Ectothiorhodospiraceae</taxon>
        <taxon>Aquisalimonas</taxon>
    </lineage>
</organism>
<dbReference type="GO" id="GO:0005886">
    <property type="term" value="C:plasma membrane"/>
    <property type="evidence" value="ECO:0007669"/>
    <property type="project" value="UniProtKB-SubCell"/>
</dbReference>
<dbReference type="EMBL" id="FOEG01000001">
    <property type="protein sequence ID" value="SEO59027.1"/>
    <property type="molecule type" value="Genomic_DNA"/>
</dbReference>
<keyword evidence="4 12" id="KW-0812">Transmembrane</keyword>
<sequence length="639" mass="72638">MLQSIRDRATGWIAWVVIILIGSAFALFGLSNYMEPGGTPRAVATVNGSDISRDEVGRAYRNQRQQIEQAYGDDLEITDEIDRQIRRDALERLINQRLVADYIDDRNMTVSDQDLAAIIRSQEVFHEGGRFSQERYQAVLRANQMNSAQYEQHVRQDALAQQVRAAFTESGLVTEREVDDLLRLQMQERDVAWLRLDNSAWHDDVEVSDDDIQAYYDEHRDTFVTEERVRLAYVELRREDLIDGVDVSDEEIETRYEQVRDERYTEDREVEARHILIRVDEDADDDTVSEAQERAEALRQRITDGESFAELAEEYSDDPASGARGGDLGRVERGDMVEPFEDALFALEEGELSEPVRSPFGIHLIEATTSTGGEVTPLDEVRDELRREIAEEQVSNEFFDDLNRLDELAFDSPDTLDDAAEGLGLEIHETDWITREGGDGIASEPEVLEAAFDREVLEDRMNSAVIELGDDRAVVVRVSEHEPQEQLELDEVRDEIEARVRDRKAAEAAEAFADEIMERIRAGESPAEIASEDDRVSFEDIGWVNRQEGGAPGQVLRTVFGMVRPENDTPSLERILAANDPVILVLRGVRDGDAEGIDAEERRELAERLRESYGDEAVEQFLAQLRADADVEVHDDDYR</sequence>
<dbReference type="GO" id="GO:0003755">
    <property type="term" value="F:peptidyl-prolyl cis-trans isomerase activity"/>
    <property type="evidence" value="ECO:0007669"/>
    <property type="project" value="UniProtKB-KW"/>
</dbReference>
<dbReference type="AlphaFoldDB" id="A0A1H8QYE0"/>
<dbReference type="Pfam" id="PF13616">
    <property type="entry name" value="Rotamase_3"/>
    <property type="match status" value="1"/>
</dbReference>
<evidence type="ECO:0000256" key="1">
    <source>
        <dbReference type="ARBA" id="ARBA00004382"/>
    </source>
</evidence>
<dbReference type="PROSITE" id="PS01096">
    <property type="entry name" value="PPIC_PPIASE_1"/>
    <property type="match status" value="1"/>
</dbReference>
<dbReference type="Proteomes" id="UP000199657">
    <property type="component" value="Unassembled WGS sequence"/>
</dbReference>
<name>A0A1H8QYE0_9GAMM</name>
<evidence type="ECO:0000313" key="15">
    <source>
        <dbReference type="Proteomes" id="UP000199657"/>
    </source>
</evidence>
<proteinExistence type="inferred from homology"/>
<protein>
    <recommendedName>
        <fullName evidence="9">Periplasmic chaperone PpiD</fullName>
    </recommendedName>
    <alternativeName>
        <fullName evidence="10">Periplasmic folding chaperone</fullName>
    </alternativeName>
</protein>
<comment type="similarity">
    <text evidence="8">Belongs to the PpiD chaperone family.</text>
</comment>
<dbReference type="Gene3D" id="3.10.50.40">
    <property type="match status" value="1"/>
</dbReference>
<evidence type="ECO:0000256" key="3">
    <source>
        <dbReference type="ARBA" id="ARBA00022519"/>
    </source>
</evidence>
<gene>
    <name evidence="14" type="ORF">SAMN04488052_101859</name>
</gene>
<dbReference type="InterPro" id="IPR023058">
    <property type="entry name" value="PPIase_PpiC_CS"/>
</dbReference>
<keyword evidence="11 14" id="KW-0413">Isomerase</keyword>
<keyword evidence="5 12" id="KW-1133">Transmembrane helix</keyword>
<evidence type="ECO:0000313" key="14">
    <source>
        <dbReference type="EMBL" id="SEO59027.1"/>
    </source>
</evidence>
<comment type="subcellular location">
    <subcellularLocation>
        <location evidence="1">Cell inner membrane</location>
        <topology evidence="1">Single-pass type II membrane protein</topology>
        <orientation evidence="1">Periplasmic side</orientation>
    </subcellularLocation>
</comment>
<dbReference type="Gene3D" id="1.10.4030.10">
    <property type="entry name" value="Porin chaperone SurA, peptide-binding domain"/>
    <property type="match status" value="1"/>
</dbReference>
<dbReference type="InterPro" id="IPR000297">
    <property type="entry name" value="PPIase_PpiC"/>
</dbReference>
<dbReference type="PANTHER" id="PTHR47529:SF1">
    <property type="entry name" value="PERIPLASMIC CHAPERONE PPID"/>
    <property type="match status" value="1"/>
</dbReference>
<evidence type="ECO:0000256" key="12">
    <source>
        <dbReference type="SAM" id="Phobius"/>
    </source>
</evidence>
<dbReference type="STRING" id="406100.SAMN04488052_101859"/>
<evidence type="ECO:0000256" key="9">
    <source>
        <dbReference type="ARBA" id="ARBA00040743"/>
    </source>
</evidence>
<dbReference type="SUPFAM" id="SSF109998">
    <property type="entry name" value="Triger factor/SurA peptide-binding domain-like"/>
    <property type="match status" value="1"/>
</dbReference>
<keyword evidence="15" id="KW-1185">Reference proteome</keyword>
<evidence type="ECO:0000259" key="13">
    <source>
        <dbReference type="PROSITE" id="PS50198"/>
    </source>
</evidence>
<reference evidence="14 15" key="1">
    <citation type="submission" date="2016-10" db="EMBL/GenBank/DDBJ databases">
        <authorList>
            <person name="de Groot N.N."/>
        </authorList>
    </citation>
    <scope>NUCLEOTIDE SEQUENCE [LARGE SCALE GENOMIC DNA]</scope>
    <source>
        <strain evidence="14 15">CGMCC 1.6291</strain>
    </source>
</reference>
<dbReference type="InterPro" id="IPR052029">
    <property type="entry name" value="PpiD_chaperone"/>
</dbReference>
<evidence type="ECO:0000256" key="7">
    <source>
        <dbReference type="ARBA" id="ARBA00023186"/>
    </source>
</evidence>
<keyword evidence="6 12" id="KW-0472">Membrane</keyword>
<evidence type="ECO:0000256" key="10">
    <source>
        <dbReference type="ARBA" id="ARBA00042775"/>
    </source>
</evidence>
<evidence type="ECO:0000256" key="11">
    <source>
        <dbReference type="PROSITE-ProRule" id="PRU00278"/>
    </source>
</evidence>
<evidence type="ECO:0000256" key="8">
    <source>
        <dbReference type="ARBA" id="ARBA00038408"/>
    </source>
</evidence>
<dbReference type="Pfam" id="PF13624">
    <property type="entry name" value="SurA_N_3"/>
    <property type="match status" value="1"/>
</dbReference>
<feature type="transmembrane region" description="Helical" evidence="12">
    <location>
        <begin position="12"/>
        <end position="34"/>
    </location>
</feature>
<dbReference type="RefSeq" id="WP_091640189.1">
    <property type="nucleotide sequence ID" value="NZ_FOEG01000001.1"/>
</dbReference>
<dbReference type="InterPro" id="IPR046357">
    <property type="entry name" value="PPIase_dom_sf"/>
</dbReference>
<dbReference type="SUPFAM" id="SSF54534">
    <property type="entry name" value="FKBP-like"/>
    <property type="match status" value="1"/>
</dbReference>
<evidence type="ECO:0000256" key="5">
    <source>
        <dbReference type="ARBA" id="ARBA00022989"/>
    </source>
</evidence>
<feature type="domain" description="PpiC" evidence="13">
    <location>
        <begin position="267"/>
        <end position="369"/>
    </location>
</feature>
<evidence type="ECO:0000256" key="4">
    <source>
        <dbReference type="ARBA" id="ARBA00022692"/>
    </source>
</evidence>
<keyword evidence="2" id="KW-1003">Cell membrane</keyword>
<accession>A0A1H8QYE0</accession>
<keyword evidence="7" id="KW-0143">Chaperone</keyword>
<keyword evidence="3" id="KW-0997">Cell inner membrane</keyword>
<keyword evidence="11" id="KW-0697">Rotamase</keyword>
<dbReference type="InterPro" id="IPR027304">
    <property type="entry name" value="Trigger_fact/SurA_dom_sf"/>
</dbReference>
<dbReference type="PROSITE" id="PS50198">
    <property type="entry name" value="PPIC_PPIASE_2"/>
    <property type="match status" value="1"/>
</dbReference>